<dbReference type="EMBL" id="SNYA01000004">
    <property type="protein sequence ID" value="TDP92705.1"/>
    <property type="molecule type" value="Genomic_DNA"/>
</dbReference>
<protein>
    <submittedName>
        <fullName evidence="1">Uncharacterized protein</fullName>
    </submittedName>
</protein>
<evidence type="ECO:0000313" key="1">
    <source>
        <dbReference type="EMBL" id="TDP92705.1"/>
    </source>
</evidence>
<keyword evidence="2" id="KW-1185">Reference proteome</keyword>
<organism evidence="1 2">
    <name type="scientific">Leucobacter luti</name>
    <dbReference type="NCBI Taxonomy" id="340320"/>
    <lineage>
        <taxon>Bacteria</taxon>
        <taxon>Bacillati</taxon>
        <taxon>Actinomycetota</taxon>
        <taxon>Actinomycetes</taxon>
        <taxon>Micrococcales</taxon>
        <taxon>Microbacteriaceae</taxon>
        <taxon>Leucobacter</taxon>
    </lineage>
</organism>
<dbReference type="AlphaFoldDB" id="A0A4R6S228"/>
<dbReference type="Proteomes" id="UP000295601">
    <property type="component" value="Unassembled WGS sequence"/>
</dbReference>
<name>A0A4R6S228_9MICO</name>
<proteinExistence type="predicted"/>
<sequence length="60" mass="6688">MHEATVPVPELRLPLFQRGSARVGSTSEVGTFRLDTPGRSLVTHLDAGEYSRTFTDFPRQ</sequence>
<reference evidence="1 2" key="1">
    <citation type="submission" date="2019-03" db="EMBL/GenBank/DDBJ databases">
        <title>Genomic analyses of the natural microbiome of Caenorhabditis elegans.</title>
        <authorList>
            <person name="Samuel B."/>
        </authorList>
    </citation>
    <scope>NUCLEOTIDE SEQUENCE [LARGE SCALE GENOMIC DNA]</scope>
    <source>
        <strain evidence="1 2">JUb18</strain>
    </source>
</reference>
<comment type="caution">
    <text evidence="1">The sequence shown here is derived from an EMBL/GenBank/DDBJ whole genome shotgun (WGS) entry which is preliminary data.</text>
</comment>
<evidence type="ECO:0000313" key="2">
    <source>
        <dbReference type="Proteomes" id="UP000295601"/>
    </source>
</evidence>
<gene>
    <name evidence="1" type="ORF">EDF62_1927</name>
</gene>
<accession>A0A4R6S228</accession>